<sequence length="76" mass="8829">MSKSEVCRRQRVGMFAHTKMHACVYVSLSFISFFLSFFALSVKCKKKAREISVNGAKKTPSEWQAGKRLRREQKKE</sequence>
<evidence type="ECO:0000313" key="2">
    <source>
        <dbReference type="EMBL" id="ESL04898.1"/>
    </source>
</evidence>
<dbReference type="EMBL" id="AUPL01008093">
    <property type="protein sequence ID" value="ESL04898.1"/>
    <property type="molecule type" value="Genomic_DNA"/>
</dbReference>
<keyword evidence="1" id="KW-0472">Membrane</keyword>
<dbReference type="Proteomes" id="UP000031737">
    <property type="component" value="Unassembled WGS sequence"/>
</dbReference>
<keyword evidence="1" id="KW-0812">Transmembrane</keyword>
<keyword evidence="1" id="KW-1133">Transmembrane helix</keyword>
<comment type="caution">
    <text evidence="2">The sequence shown here is derived from an EMBL/GenBank/DDBJ whole genome shotgun (WGS) entry which is preliminary data.</text>
</comment>
<evidence type="ECO:0000256" key="1">
    <source>
        <dbReference type="SAM" id="Phobius"/>
    </source>
</evidence>
<organism evidence="2 3">
    <name type="scientific">Trypanosoma rangeli SC58</name>
    <dbReference type="NCBI Taxonomy" id="429131"/>
    <lineage>
        <taxon>Eukaryota</taxon>
        <taxon>Discoba</taxon>
        <taxon>Euglenozoa</taxon>
        <taxon>Kinetoplastea</taxon>
        <taxon>Metakinetoplastina</taxon>
        <taxon>Trypanosomatida</taxon>
        <taxon>Trypanosomatidae</taxon>
        <taxon>Trypanosoma</taxon>
        <taxon>Herpetosoma</taxon>
    </lineage>
</organism>
<accession>A0A061IRK3</accession>
<keyword evidence="3" id="KW-1185">Reference proteome</keyword>
<protein>
    <recommendedName>
        <fullName evidence="4">Transmembrane protein</fullName>
    </recommendedName>
</protein>
<reference evidence="2 3" key="1">
    <citation type="submission" date="2013-07" db="EMBL/GenBank/DDBJ databases">
        <authorList>
            <person name="Stoco P.H."/>
            <person name="Wagner G."/>
            <person name="Gerber A."/>
            <person name="Zaha A."/>
            <person name="Thompson C."/>
            <person name="Bartholomeu D.C."/>
            <person name="Luckemeyer D.D."/>
            <person name="Bahia D."/>
            <person name="Loreto E."/>
            <person name="Prestes E.B."/>
            <person name="Lima F.M."/>
            <person name="Rodrigues-Luiz G."/>
            <person name="Vallejo G.A."/>
            <person name="Filho J.F."/>
            <person name="Monteiro K.M."/>
            <person name="Tyler K.M."/>
            <person name="de Almeida L.G."/>
            <person name="Ortiz M.F."/>
            <person name="Siervo M.A."/>
            <person name="de Moraes M.H."/>
            <person name="Cunha O.L."/>
            <person name="Mendonca-Neto R."/>
            <person name="Silva R."/>
            <person name="Teixeira S.M."/>
            <person name="Murta S.M."/>
            <person name="Sincero T.C."/>
            <person name="Mendes T.A."/>
            <person name="Urmenyi T.P."/>
            <person name="Silva V.G."/>
            <person name="da Rocha W.D."/>
            <person name="Andersson B."/>
            <person name="Romanha A.J."/>
            <person name="Steindel M."/>
            <person name="de Vasconcelos A.T."/>
            <person name="Grisard E.C."/>
        </authorList>
    </citation>
    <scope>NUCLEOTIDE SEQUENCE [LARGE SCALE GENOMIC DNA]</scope>
    <source>
        <strain evidence="2 3">SC58</strain>
    </source>
</reference>
<feature type="transmembrane region" description="Helical" evidence="1">
    <location>
        <begin position="21"/>
        <end position="42"/>
    </location>
</feature>
<dbReference type="VEuPathDB" id="TriTrypDB:TRSC58_07552"/>
<proteinExistence type="predicted"/>
<evidence type="ECO:0008006" key="4">
    <source>
        <dbReference type="Google" id="ProtNLM"/>
    </source>
</evidence>
<gene>
    <name evidence="2" type="ORF">TRSC58_07552</name>
</gene>
<name>A0A061IRK3_TRYRA</name>
<evidence type="ECO:0000313" key="3">
    <source>
        <dbReference type="Proteomes" id="UP000031737"/>
    </source>
</evidence>
<dbReference type="AlphaFoldDB" id="A0A061IRK3"/>